<dbReference type="KEGG" id="pfla:Pflav_000520"/>
<evidence type="ECO:0000313" key="2">
    <source>
        <dbReference type="Proteomes" id="UP000502508"/>
    </source>
</evidence>
<reference evidence="1 2" key="1">
    <citation type="submission" date="2020-03" db="EMBL/GenBank/DDBJ databases">
        <title>Whole genome shotgun sequence of Phytohabitans flavus NBRC 107702.</title>
        <authorList>
            <person name="Komaki H."/>
            <person name="Tamura T."/>
        </authorList>
    </citation>
    <scope>NUCLEOTIDE SEQUENCE [LARGE SCALE GENOMIC DNA]</scope>
    <source>
        <strain evidence="1 2">NBRC 107702</strain>
    </source>
</reference>
<reference evidence="1 2" key="2">
    <citation type="submission" date="2020-03" db="EMBL/GenBank/DDBJ databases">
        <authorList>
            <person name="Ichikawa N."/>
            <person name="Kimura A."/>
            <person name="Kitahashi Y."/>
            <person name="Uohara A."/>
        </authorList>
    </citation>
    <scope>NUCLEOTIDE SEQUENCE [LARGE SCALE GENOMIC DNA]</scope>
    <source>
        <strain evidence="1 2">NBRC 107702</strain>
    </source>
</reference>
<protein>
    <submittedName>
        <fullName evidence="1">Uncharacterized protein</fullName>
    </submittedName>
</protein>
<dbReference type="Proteomes" id="UP000502508">
    <property type="component" value="Chromosome"/>
</dbReference>
<dbReference type="AlphaFoldDB" id="A0A6F8XIK4"/>
<dbReference type="RefSeq" id="WP_173032736.1">
    <property type="nucleotide sequence ID" value="NZ_AP022870.1"/>
</dbReference>
<evidence type="ECO:0000313" key="1">
    <source>
        <dbReference type="EMBL" id="BCB73642.1"/>
    </source>
</evidence>
<accession>A0A6F8XIK4</accession>
<gene>
    <name evidence="1" type="ORF">Pflav_000520</name>
</gene>
<sequence>MPEQNRLGAARRPAKTVTVTAAPAEKLSAAEAVTALTQLVNAVADVIKVRQIERTNRERIQADRDEEGARVEATTTIMRDFFDRFYSERRDVYSHLFDNLDHARAAGDIQAMQTAVTGIVEFSRTSPFAMIGDGSTLRTMMSDGTVFEV</sequence>
<proteinExistence type="predicted"/>
<name>A0A6F8XIK4_9ACTN</name>
<dbReference type="EMBL" id="AP022870">
    <property type="protein sequence ID" value="BCB73642.1"/>
    <property type="molecule type" value="Genomic_DNA"/>
</dbReference>
<organism evidence="1 2">
    <name type="scientific">Phytohabitans flavus</name>
    <dbReference type="NCBI Taxonomy" id="1076124"/>
    <lineage>
        <taxon>Bacteria</taxon>
        <taxon>Bacillati</taxon>
        <taxon>Actinomycetota</taxon>
        <taxon>Actinomycetes</taxon>
        <taxon>Micromonosporales</taxon>
        <taxon>Micromonosporaceae</taxon>
    </lineage>
</organism>
<keyword evidence="2" id="KW-1185">Reference proteome</keyword>